<evidence type="ECO:0000256" key="5">
    <source>
        <dbReference type="ARBA" id="ARBA00022525"/>
    </source>
</evidence>
<comment type="subcellular location">
    <subcellularLocation>
        <location evidence="2">Secreted</location>
    </subcellularLocation>
</comment>
<dbReference type="Gene3D" id="3.20.20.80">
    <property type="entry name" value="Glycosidases"/>
    <property type="match status" value="1"/>
</dbReference>
<evidence type="ECO:0000256" key="9">
    <source>
        <dbReference type="SAM" id="MobiDB-lite"/>
    </source>
</evidence>
<accession>A0A0L0HAW0</accession>
<dbReference type="EMBL" id="KQ257460">
    <property type="protein sequence ID" value="KNC98715.1"/>
    <property type="molecule type" value="Genomic_DNA"/>
</dbReference>
<dbReference type="InParanoid" id="A0A0L0HAW0"/>
<evidence type="ECO:0000313" key="11">
    <source>
        <dbReference type="EMBL" id="KNC98715.1"/>
    </source>
</evidence>
<evidence type="ECO:0000256" key="3">
    <source>
        <dbReference type="ARBA" id="ARBA00005641"/>
    </source>
</evidence>
<keyword evidence="12" id="KW-1185">Reference proteome</keyword>
<dbReference type="GO" id="GO:0005576">
    <property type="term" value="C:extracellular region"/>
    <property type="evidence" value="ECO:0007669"/>
    <property type="project" value="UniProtKB-SubCell"/>
</dbReference>
<keyword evidence="8" id="KW-0326">Glycosidase</keyword>
<dbReference type="EC" id="3.2.1.78" evidence="4"/>
<proteinExistence type="inferred from homology"/>
<dbReference type="PANTHER" id="PTHR31451">
    <property type="match status" value="1"/>
</dbReference>
<evidence type="ECO:0000259" key="10">
    <source>
        <dbReference type="Pfam" id="PF26410"/>
    </source>
</evidence>
<dbReference type="SUPFAM" id="SSF51445">
    <property type="entry name" value="(Trans)glycosidases"/>
    <property type="match status" value="1"/>
</dbReference>
<evidence type="ECO:0000256" key="8">
    <source>
        <dbReference type="ARBA" id="ARBA00023295"/>
    </source>
</evidence>
<sequence length="528" mass="58274">MGCAPSKSSVQGNSYPGMGPGQGQPVNQLPLPPRPNQPQPSTQPTHSNPQIAPAPSDSSGMSFITRQGHTLYENGRPFRFISINVPNLFFIEDRPDACGWVLPDPYEQHDALLTVAHMGGRVARTYTLGAGCNFHVTQPRKYNEDCFVAMDHALAIARNVGVRLIVPLVNNYGGKDEVGACGDALFGNYAAFAGLRGKKPSAFWTDPELVEDFKHLISFVLNRVNTVNGIRYGDDPIVLAWQLGNELGGWNGPNPPTSWTLGMTAHIRSLAPNTLVLDGTMGGLKAKDKYDRQALSSPAGPDIFTNHYYYGESDIKRLKDDSSFVAKHSKAFIVGEFGFSNTGVYGRMYEDILRNDKVTGSLIWSLRFHSMFGGFYVHSEEGGKYWSYHAPGFPSRNRGFCFEEAEVIPQIRNYALRIQGLDPRTVPYPVPQAPYLLEDIRPKCFRFRGSAWAARYVIYRGRARDEFGGVEWEPNPVATNVTDDVCSGSTLWRDEGAMEGVPYYYAVQAVGVGGDCSPWSNVVGPTYV</sequence>
<dbReference type="OMA" id="NIFAYHA"/>
<dbReference type="PANTHER" id="PTHR31451:SF39">
    <property type="entry name" value="MANNAN ENDO-1,4-BETA-MANNOSIDASE 1"/>
    <property type="match status" value="1"/>
</dbReference>
<feature type="compositionally biased region" description="Low complexity" evidence="9">
    <location>
        <begin position="39"/>
        <end position="50"/>
    </location>
</feature>
<dbReference type="GO" id="GO:0016985">
    <property type="term" value="F:mannan endo-1,4-beta-mannosidase activity"/>
    <property type="evidence" value="ECO:0007669"/>
    <property type="project" value="UniProtKB-EC"/>
</dbReference>
<evidence type="ECO:0000256" key="4">
    <source>
        <dbReference type="ARBA" id="ARBA00012706"/>
    </source>
</evidence>
<dbReference type="InterPro" id="IPR001547">
    <property type="entry name" value="Glyco_hydro_5"/>
</dbReference>
<dbReference type="Gene3D" id="2.60.40.10">
    <property type="entry name" value="Immunoglobulins"/>
    <property type="match status" value="1"/>
</dbReference>
<reference evidence="11 12" key="1">
    <citation type="submission" date="2009-08" db="EMBL/GenBank/DDBJ databases">
        <title>The Genome Sequence of Spizellomyces punctatus strain DAOM BR117.</title>
        <authorList>
            <consortium name="The Broad Institute Genome Sequencing Platform"/>
            <person name="Russ C."/>
            <person name="Cuomo C."/>
            <person name="Shea T."/>
            <person name="Young S.K."/>
            <person name="Zeng Q."/>
            <person name="Koehrsen M."/>
            <person name="Haas B."/>
            <person name="Borodovsky M."/>
            <person name="Guigo R."/>
            <person name="Alvarado L."/>
            <person name="Berlin A."/>
            <person name="Bochicchio J."/>
            <person name="Borenstein D."/>
            <person name="Chapman S."/>
            <person name="Chen Z."/>
            <person name="Engels R."/>
            <person name="Freedman E."/>
            <person name="Gellesch M."/>
            <person name="Goldberg J."/>
            <person name="Griggs A."/>
            <person name="Gujja S."/>
            <person name="Heiman D."/>
            <person name="Hepburn T."/>
            <person name="Howarth C."/>
            <person name="Jen D."/>
            <person name="Larson L."/>
            <person name="Lewis B."/>
            <person name="Mehta T."/>
            <person name="Park D."/>
            <person name="Pearson M."/>
            <person name="Roberts A."/>
            <person name="Saif S."/>
            <person name="Shenoy N."/>
            <person name="Sisk P."/>
            <person name="Stolte C."/>
            <person name="Sykes S."/>
            <person name="Thomson T."/>
            <person name="Walk T."/>
            <person name="White J."/>
            <person name="Yandava C."/>
            <person name="Burger G."/>
            <person name="Gray M.W."/>
            <person name="Holland P.W.H."/>
            <person name="King N."/>
            <person name="Lang F.B.F."/>
            <person name="Roger A.J."/>
            <person name="Ruiz-Trillo I."/>
            <person name="Lander E."/>
            <person name="Nusbaum C."/>
        </authorList>
    </citation>
    <scope>NUCLEOTIDE SEQUENCE [LARGE SCALE GENOMIC DNA]</scope>
    <source>
        <strain evidence="11 12">DAOM BR117</strain>
    </source>
</reference>
<dbReference type="InterPro" id="IPR013783">
    <property type="entry name" value="Ig-like_fold"/>
</dbReference>
<dbReference type="eggNOG" id="ENOG502QSGK">
    <property type="taxonomic scope" value="Eukaryota"/>
</dbReference>
<dbReference type="VEuPathDB" id="FungiDB:SPPG_06393"/>
<name>A0A0L0HAW0_SPIPD</name>
<evidence type="ECO:0000256" key="6">
    <source>
        <dbReference type="ARBA" id="ARBA00022729"/>
    </source>
</evidence>
<organism evidence="11 12">
    <name type="scientific">Spizellomyces punctatus (strain DAOM BR117)</name>
    <dbReference type="NCBI Taxonomy" id="645134"/>
    <lineage>
        <taxon>Eukaryota</taxon>
        <taxon>Fungi</taxon>
        <taxon>Fungi incertae sedis</taxon>
        <taxon>Chytridiomycota</taxon>
        <taxon>Chytridiomycota incertae sedis</taxon>
        <taxon>Chytridiomycetes</taxon>
        <taxon>Spizellomycetales</taxon>
        <taxon>Spizellomycetaceae</taxon>
        <taxon>Spizellomyces</taxon>
    </lineage>
</organism>
<dbReference type="InterPro" id="IPR017853">
    <property type="entry name" value="GH"/>
</dbReference>
<dbReference type="AlphaFoldDB" id="A0A0L0HAW0"/>
<feature type="compositionally biased region" description="Polar residues" evidence="9">
    <location>
        <begin position="1"/>
        <end position="14"/>
    </location>
</feature>
<evidence type="ECO:0000256" key="2">
    <source>
        <dbReference type="ARBA" id="ARBA00004613"/>
    </source>
</evidence>
<comment type="similarity">
    <text evidence="3">Belongs to the glycosyl hydrolase 5 (cellulase A) family.</text>
</comment>
<feature type="domain" description="Glycoside hydrolase family 5" evidence="10">
    <location>
        <begin position="138"/>
        <end position="309"/>
    </location>
</feature>
<dbReference type="GeneID" id="27689702"/>
<keyword evidence="6" id="KW-0732">Signal</keyword>
<evidence type="ECO:0000256" key="1">
    <source>
        <dbReference type="ARBA" id="ARBA00001678"/>
    </source>
</evidence>
<dbReference type="Pfam" id="PF26410">
    <property type="entry name" value="GH5_mannosidase"/>
    <property type="match status" value="1"/>
</dbReference>
<keyword evidence="5" id="KW-0964">Secreted</keyword>
<comment type="catalytic activity">
    <reaction evidence="1">
        <text>Random hydrolysis of (1-&gt;4)-beta-D-mannosidic linkages in mannans, galactomannans and glucomannans.</text>
        <dbReference type="EC" id="3.2.1.78"/>
    </reaction>
</comment>
<dbReference type="RefSeq" id="XP_016606755.1">
    <property type="nucleotide sequence ID" value="XM_016754606.1"/>
</dbReference>
<feature type="region of interest" description="Disordered" evidence="9">
    <location>
        <begin position="1"/>
        <end position="62"/>
    </location>
</feature>
<protein>
    <recommendedName>
        <fullName evidence="4">mannan endo-1,4-beta-mannosidase</fullName>
        <ecNumber evidence="4">3.2.1.78</ecNumber>
    </recommendedName>
</protein>
<dbReference type="STRING" id="645134.A0A0L0HAW0"/>
<dbReference type="Proteomes" id="UP000053201">
    <property type="component" value="Unassembled WGS sequence"/>
</dbReference>
<keyword evidence="7" id="KW-0378">Hydrolase</keyword>
<evidence type="ECO:0000256" key="7">
    <source>
        <dbReference type="ARBA" id="ARBA00022801"/>
    </source>
</evidence>
<dbReference type="OrthoDB" id="406631at2759"/>
<dbReference type="InterPro" id="IPR045053">
    <property type="entry name" value="MAN-like"/>
</dbReference>
<gene>
    <name evidence="11" type="ORF">SPPG_06393</name>
</gene>
<evidence type="ECO:0000313" key="12">
    <source>
        <dbReference type="Proteomes" id="UP000053201"/>
    </source>
</evidence>